<keyword evidence="3" id="KW-1003">Cell membrane</keyword>
<proteinExistence type="predicted"/>
<dbReference type="Proteomes" id="UP001595379">
    <property type="component" value="Unassembled WGS sequence"/>
</dbReference>
<evidence type="ECO:0000256" key="5">
    <source>
        <dbReference type="ARBA" id="ARBA00022989"/>
    </source>
</evidence>
<dbReference type="Pfam" id="PF05977">
    <property type="entry name" value="MFS_3"/>
    <property type="match status" value="1"/>
</dbReference>
<dbReference type="InterPro" id="IPR010290">
    <property type="entry name" value="TM_effector"/>
</dbReference>
<dbReference type="PANTHER" id="PTHR23513">
    <property type="entry name" value="INTEGRAL MEMBRANE EFFLUX PROTEIN-RELATED"/>
    <property type="match status" value="1"/>
</dbReference>
<evidence type="ECO:0000259" key="8">
    <source>
        <dbReference type="PROSITE" id="PS50850"/>
    </source>
</evidence>
<name>A0ABV6ZUV4_9PROT</name>
<keyword evidence="10" id="KW-1185">Reference proteome</keyword>
<feature type="transmembrane region" description="Helical" evidence="7">
    <location>
        <begin position="132"/>
        <end position="150"/>
    </location>
</feature>
<feature type="transmembrane region" description="Helical" evidence="7">
    <location>
        <begin position="204"/>
        <end position="224"/>
    </location>
</feature>
<feature type="transmembrane region" description="Helical" evidence="7">
    <location>
        <begin position="78"/>
        <end position="99"/>
    </location>
</feature>
<evidence type="ECO:0000256" key="6">
    <source>
        <dbReference type="ARBA" id="ARBA00023136"/>
    </source>
</evidence>
<feature type="transmembrane region" description="Helical" evidence="7">
    <location>
        <begin position="320"/>
        <end position="338"/>
    </location>
</feature>
<feature type="transmembrane region" description="Helical" evidence="7">
    <location>
        <begin position="344"/>
        <end position="363"/>
    </location>
</feature>
<feature type="transmembrane region" description="Helical" evidence="7">
    <location>
        <begin position="259"/>
        <end position="280"/>
    </location>
</feature>
<comment type="caution">
    <text evidence="9">The sequence shown here is derived from an EMBL/GenBank/DDBJ whole genome shotgun (WGS) entry which is preliminary data.</text>
</comment>
<evidence type="ECO:0000256" key="4">
    <source>
        <dbReference type="ARBA" id="ARBA00022692"/>
    </source>
</evidence>
<evidence type="ECO:0000313" key="10">
    <source>
        <dbReference type="Proteomes" id="UP001595379"/>
    </source>
</evidence>
<keyword evidence="2" id="KW-0813">Transport</keyword>
<keyword evidence="4 7" id="KW-0812">Transmembrane</keyword>
<dbReference type="SUPFAM" id="SSF103473">
    <property type="entry name" value="MFS general substrate transporter"/>
    <property type="match status" value="1"/>
</dbReference>
<dbReference type="PANTHER" id="PTHR23513:SF11">
    <property type="entry name" value="STAPHYLOFERRIN A TRANSPORTER"/>
    <property type="match status" value="1"/>
</dbReference>
<keyword evidence="6 7" id="KW-0472">Membrane</keyword>
<feature type="transmembrane region" description="Helical" evidence="7">
    <location>
        <begin position="40"/>
        <end position="58"/>
    </location>
</feature>
<feature type="transmembrane region" description="Helical" evidence="7">
    <location>
        <begin position="412"/>
        <end position="433"/>
    </location>
</feature>
<comment type="subcellular location">
    <subcellularLocation>
        <location evidence="1">Cell membrane</location>
        <topology evidence="1">Multi-pass membrane protein</topology>
    </subcellularLocation>
</comment>
<evidence type="ECO:0000256" key="2">
    <source>
        <dbReference type="ARBA" id="ARBA00022448"/>
    </source>
</evidence>
<protein>
    <submittedName>
        <fullName evidence="9">MFS transporter</fullName>
    </submittedName>
</protein>
<feature type="domain" description="Major facilitator superfamily (MFS) profile" evidence="8">
    <location>
        <begin position="251"/>
        <end position="443"/>
    </location>
</feature>
<dbReference type="Gene3D" id="1.20.1250.20">
    <property type="entry name" value="MFS general substrate transporter like domains"/>
    <property type="match status" value="1"/>
</dbReference>
<keyword evidence="5 7" id="KW-1133">Transmembrane helix</keyword>
<dbReference type="PROSITE" id="PS50850">
    <property type="entry name" value="MFS"/>
    <property type="match status" value="1"/>
</dbReference>
<feature type="transmembrane region" description="Helical" evidence="7">
    <location>
        <begin position="106"/>
        <end position="126"/>
    </location>
</feature>
<dbReference type="InterPro" id="IPR036259">
    <property type="entry name" value="MFS_trans_sf"/>
</dbReference>
<accession>A0ABV6ZUV4</accession>
<dbReference type="InterPro" id="IPR020846">
    <property type="entry name" value="MFS_dom"/>
</dbReference>
<evidence type="ECO:0000313" key="9">
    <source>
        <dbReference type="EMBL" id="MFC2925212.1"/>
    </source>
</evidence>
<evidence type="ECO:0000256" key="3">
    <source>
        <dbReference type="ARBA" id="ARBA00022475"/>
    </source>
</evidence>
<gene>
    <name evidence="9" type="ORF">ACFOOR_03740</name>
</gene>
<sequence length="443" mass="46920">MAANVRIRRLALRRLATQFDRLPDVIARGAMITSTSSRPFAAYLAIVAGWFFSFGLQTTLYPGVVYFTLGESPERLGLAQMALTLPMLLLLPAAGVLAERRGRRKLLIIFYGVAAAAAVTLSALLATGWLSYPLLIVYALGVGACGAFVLPARDSAINPVVELANRTGHPITLQKAVILTTIAQFGAQIAGMAAGYATRWTGPAIMFAVQSGGFALGMAAAFQLPRLRTRRRDKPHVLRDLVDGMKAVFTSPVLGPMTWLMIAVGFFVVGGGFFVIIPVLVRDIYGGGYSELSSLLVVFWVGALLANLVLARFGSIERPGLVIIVAQMVTVASLGLMALHLPFWGLYVLDLGWGLGAGVAISLSRAVVQENAPSDMVARVMSVYQLGLFGGMPVGAALMGFIVAALGPHMSALIPMAGLGLFLVWLAAATPLLKVGRAANRLI</sequence>
<dbReference type="CDD" id="cd06173">
    <property type="entry name" value="MFS_MefA_like"/>
    <property type="match status" value="1"/>
</dbReference>
<dbReference type="RefSeq" id="WP_343164089.1">
    <property type="nucleotide sequence ID" value="NZ_JBHRSV010000001.1"/>
</dbReference>
<evidence type="ECO:0000256" key="1">
    <source>
        <dbReference type="ARBA" id="ARBA00004651"/>
    </source>
</evidence>
<feature type="transmembrane region" description="Helical" evidence="7">
    <location>
        <begin position="176"/>
        <end position="198"/>
    </location>
</feature>
<organism evidence="9 10">
    <name type="scientific">Hyphobacterium vulgare</name>
    <dbReference type="NCBI Taxonomy" id="1736751"/>
    <lineage>
        <taxon>Bacteria</taxon>
        <taxon>Pseudomonadati</taxon>
        <taxon>Pseudomonadota</taxon>
        <taxon>Alphaproteobacteria</taxon>
        <taxon>Maricaulales</taxon>
        <taxon>Maricaulaceae</taxon>
        <taxon>Hyphobacterium</taxon>
    </lineage>
</organism>
<dbReference type="EMBL" id="JBHRSV010000001">
    <property type="protein sequence ID" value="MFC2925212.1"/>
    <property type="molecule type" value="Genomic_DNA"/>
</dbReference>
<feature type="transmembrane region" description="Helical" evidence="7">
    <location>
        <begin position="383"/>
        <end position="406"/>
    </location>
</feature>
<evidence type="ECO:0000256" key="7">
    <source>
        <dbReference type="SAM" id="Phobius"/>
    </source>
</evidence>
<feature type="transmembrane region" description="Helical" evidence="7">
    <location>
        <begin position="292"/>
        <end position="313"/>
    </location>
</feature>
<reference evidence="10" key="1">
    <citation type="journal article" date="2019" name="Int. J. Syst. Evol. Microbiol.">
        <title>The Global Catalogue of Microorganisms (GCM) 10K type strain sequencing project: providing services to taxonomists for standard genome sequencing and annotation.</title>
        <authorList>
            <consortium name="The Broad Institute Genomics Platform"/>
            <consortium name="The Broad Institute Genome Sequencing Center for Infectious Disease"/>
            <person name="Wu L."/>
            <person name="Ma J."/>
        </authorList>
    </citation>
    <scope>NUCLEOTIDE SEQUENCE [LARGE SCALE GENOMIC DNA]</scope>
    <source>
        <strain evidence="10">KCTC 52487</strain>
    </source>
</reference>